<reference evidence="1 2" key="1">
    <citation type="journal article" date="2017" name="Curr. Biol.">
        <title>Genome architecture and evolution of a unichromosomal asexual nematode.</title>
        <authorList>
            <person name="Fradin H."/>
            <person name="Zegar C."/>
            <person name="Gutwein M."/>
            <person name="Lucas J."/>
            <person name="Kovtun M."/>
            <person name="Corcoran D."/>
            <person name="Baugh L.R."/>
            <person name="Kiontke K."/>
            <person name="Gunsalus K."/>
            <person name="Fitch D.H."/>
            <person name="Piano F."/>
        </authorList>
    </citation>
    <scope>NUCLEOTIDE SEQUENCE [LARGE SCALE GENOMIC DNA]</scope>
    <source>
        <strain evidence="1">PF1309</strain>
    </source>
</reference>
<evidence type="ECO:0000313" key="1">
    <source>
        <dbReference type="EMBL" id="PAV88518.1"/>
    </source>
</evidence>
<accession>A0A2A2LQS7</accession>
<dbReference type="AlphaFoldDB" id="A0A2A2LQS7"/>
<gene>
    <name evidence="1" type="ORF">WR25_07900</name>
</gene>
<evidence type="ECO:0000313" key="2">
    <source>
        <dbReference type="Proteomes" id="UP000218231"/>
    </source>
</evidence>
<dbReference type="EMBL" id="LIAE01006517">
    <property type="protein sequence ID" value="PAV88518.1"/>
    <property type="molecule type" value="Genomic_DNA"/>
</dbReference>
<keyword evidence="2" id="KW-1185">Reference proteome</keyword>
<protein>
    <submittedName>
        <fullName evidence="1">Uncharacterized protein</fullName>
    </submittedName>
</protein>
<comment type="caution">
    <text evidence="1">The sequence shown here is derived from an EMBL/GenBank/DDBJ whole genome shotgun (WGS) entry which is preliminary data.</text>
</comment>
<name>A0A2A2LQS7_9BILA</name>
<organism evidence="1 2">
    <name type="scientific">Diploscapter pachys</name>
    <dbReference type="NCBI Taxonomy" id="2018661"/>
    <lineage>
        <taxon>Eukaryota</taxon>
        <taxon>Metazoa</taxon>
        <taxon>Ecdysozoa</taxon>
        <taxon>Nematoda</taxon>
        <taxon>Chromadorea</taxon>
        <taxon>Rhabditida</taxon>
        <taxon>Rhabditina</taxon>
        <taxon>Rhabditomorpha</taxon>
        <taxon>Rhabditoidea</taxon>
        <taxon>Rhabditidae</taxon>
        <taxon>Diploscapter</taxon>
    </lineage>
</organism>
<sequence length="123" mass="13792">MTRHKSSQIADLSPILLVFRGYGGSERVCGVGEHALVVESATLVERRGHRSEELLPPGEPGESLVDGVHFVVDFIVEIVVHLDEFLRGQHCLVEYSRLVHSQIFTDISNCLRNYLKLNLILLT</sequence>
<dbReference type="Proteomes" id="UP000218231">
    <property type="component" value="Unassembled WGS sequence"/>
</dbReference>
<proteinExistence type="predicted"/>